<comment type="caution">
    <text evidence="6">The sequence shown here is derived from an EMBL/GenBank/DDBJ whole genome shotgun (WGS) entry which is preliminary data.</text>
</comment>
<evidence type="ECO:0000256" key="1">
    <source>
        <dbReference type="ARBA" id="ARBA00004141"/>
    </source>
</evidence>
<dbReference type="Proteomes" id="UP000265366">
    <property type="component" value="Unassembled WGS sequence"/>
</dbReference>
<evidence type="ECO:0000256" key="2">
    <source>
        <dbReference type="ARBA" id="ARBA00022692"/>
    </source>
</evidence>
<keyword evidence="5" id="KW-1003">Cell membrane</keyword>
<feature type="transmembrane region" description="Helical" evidence="5">
    <location>
        <begin position="95"/>
        <end position="111"/>
    </location>
</feature>
<dbReference type="OrthoDB" id="457670at2"/>
<accession>A0A3A1PGZ9</accession>
<sequence length="276" mass="27607">MVASVILSADLLLPVLALLAAGAGAGFAGGLFGIGGGFVVVPALVLILPLLGGRPDQMTHVAVGTSLATIIFTSLRAVKSHAARGAVDVEVLRTWAPWVVAGTGLGALIAGRVTSETLAVIFAVGVFSFAIYFLAPKIRASAMMLAMPQGAARAGLAGSLGLVSALLGIGGGTITTVVMSVCGNGIHRAIGTASGMGAIIAIPGTIGFMIIGWGEPGLPWGSVGYVNWAAAAVVIVTSVLCAPLGVAMAHKLSEGLLRRVFGIYLIFVGVTMITHA</sequence>
<keyword evidence="3 5" id="KW-1133">Transmembrane helix</keyword>
<dbReference type="EMBL" id="QXFM01000006">
    <property type="protein sequence ID" value="RIV92867.1"/>
    <property type="molecule type" value="Genomic_DNA"/>
</dbReference>
<proteinExistence type="inferred from homology"/>
<keyword evidence="7" id="KW-1185">Reference proteome</keyword>
<dbReference type="AlphaFoldDB" id="A0A3A1PGZ9"/>
<dbReference type="PANTHER" id="PTHR43483">
    <property type="entry name" value="MEMBRANE TRANSPORTER PROTEIN HI_0806-RELATED"/>
    <property type="match status" value="1"/>
</dbReference>
<dbReference type="InterPro" id="IPR002781">
    <property type="entry name" value="TM_pro_TauE-like"/>
</dbReference>
<feature type="transmembrane region" description="Helical" evidence="5">
    <location>
        <begin position="225"/>
        <end position="249"/>
    </location>
</feature>
<protein>
    <recommendedName>
        <fullName evidence="5">Probable membrane transporter protein</fullName>
    </recommendedName>
</protein>
<gene>
    <name evidence="6" type="ORF">D2V17_00980</name>
</gene>
<reference evidence="6 7" key="1">
    <citation type="submission" date="2018-08" db="EMBL/GenBank/DDBJ databases">
        <title>Erythrobacter zhengii sp.nov., a bacterium isolated from deep-sea sediment.</title>
        <authorList>
            <person name="Fang C."/>
            <person name="Wu Y.-H."/>
            <person name="Sun C."/>
            <person name="Wang H."/>
            <person name="Cheng H."/>
            <person name="Meng F.-X."/>
            <person name="Wang C.-S."/>
            <person name="Xu X.-W."/>
        </authorList>
    </citation>
    <scope>NUCLEOTIDE SEQUENCE [LARGE SCALE GENOMIC DNA]</scope>
    <source>
        <strain evidence="6 7">CCTCC AB 2015396</strain>
    </source>
</reference>
<feature type="transmembrane region" description="Helical" evidence="5">
    <location>
        <begin position="155"/>
        <end position="178"/>
    </location>
</feature>
<dbReference type="Pfam" id="PF01925">
    <property type="entry name" value="TauE"/>
    <property type="match status" value="1"/>
</dbReference>
<feature type="transmembrane region" description="Helical" evidence="5">
    <location>
        <begin position="118"/>
        <end position="135"/>
    </location>
</feature>
<evidence type="ECO:0000313" key="6">
    <source>
        <dbReference type="EMBL" id="RIV92867.1"/>
    </source>
</evidence>
<dbReference type="PANTHER" id="PTHR43483:SF3">
    <property type="entry name" value="MEMBRANE TRANSPORTER PROTEIN HI_0806-RELATED"/>
    <property type="match status" value="1"/>
</dbReference>
<keyword evidence="4 5" id="KW-0472">Membrane</keyword>
<feature type="transmembrane region" description="Helical" evidence="5">
    <location>
        <begin position="27"/>
        <end position="51"/>
    </location>
</feature>
<organism evidence="6 7">
    <name type="scientific">Aurantiacibacter xanthus</name>
    <dbReference type="NCBI Taxonomy" id="1784712"/>
    <lineage>
        <taxon>Bacteria</taxon>
        <taxon>Pseudomonadati</taxon>
        <taxon>Pseudomonadota</taxon>
        <taxon>Alphaproteobacteria</taxon>
        <taxon>Sphingomonadales</taxon>
        <taxon>Erythrobacteraceae</taxon>
        <taxon>Aurantiacibacter</taxon>
    </lineage>
</organism>
<keyword evidence="2 5" id="KW-0812">Transmembrane</keyword>
<feature type="transmembrane region" description="Helical" evidence="5">
    <location>
        <begin position="256"/>
        <end position="274"/>
    </location>
</feature>
<evidence type="ECO:0000256" key="4">
    <source>
        <dbReference type="ARBA" id="ARBA00023136"/>
    </source>
</evidence>
<evidence type="ECO:0000313" key="7">
    <source>
        <dbReference type="Proteomes" id="UP000265366"/>
    </source>
</evidence>
<comment type="similarity">
    <text evidence="5">Belongs to the 4-toluene sulfonate uptake permease (TSUP) (TC 2.A.102) family.</text>
</comment>
<comment type="subcellular location">
    <subcellularLocation>
        <location evidence="5">Cell membrane</location>
        <topology evidence="5">Multi-pass membrane protein</topology>
    </subcellularLocation>
    <subcellularLocation>
        <location evidence="1">Membrane</location>
        <topology evidence="1">Multi-pass membrane protein</topology>
    </subcellularLocation>
</comment>
<name>A0A3A1PGZ9_9SPHN</name>
<evidence type="ECO:0000256" key="5">
    <source>
        <dbReference type="RuleBase" id="RU363041"/>
    </source>
</evidence>
<feature type="transmembrane region" description="Helical" evidence="5">
    <location>
        <begin position="190"/>
        <end position="213"/>
    </location>
</feature>
<dbReference type="GO" id="GO:0005886">
    <property type="term" value="C:plasma membrane"/>
    <property type="evidence" value="ECO:0007669"/>
    <property type="project" value="UniProtKB-SubCell"/>
</dbReference>
<evidence type="ECO:0000256" key="3">
    <source>
        <dbReference type="ARBA" id="ARBA00022989"/>
    </source>
</evidence>
<feature type="transmembrane region" description="Helical" evidence="5">
    <location>
        <begin position="58"/>
        <end position="75"/>
    </location>
</feature>